<dbReference type="EMBL" id="JAPFQI010000018">
    <property type="protein sequence ID" value="MCW8087598.1"/>
    <property type="molecule type" value="Genomic_DNA"/>
</dbReference>
<accession>A0ABT3NZM9</accession>
<evidence type="ECO:0008006" key="3">
    <source>
        <dbReference type="Google" id="ProtNLM"/>
    </source>
</evidence>
<name>A0ABT3NZM9_9PROT</name>
<dbReference type="RefSeq" id="WP_301591805.1">
    <property type="nucleotide sequence ID" value="NZ_JAPFQI010000018.1"/>
</dbReference>
<evidence type="ECO:0000313" key="2">
    <source>
        <dbReference type="Proteomes" id="UP001526430"/>
    </source>
</evidence>
<gene>
    <name evidence="1" type="ORF">OF850_18385</name>
</gene>
<comment type="caution">
    <text evidence="1">The sequence shown here is derived from an EMBL/GenBank/DDBJ whole genome shotgun (WGS) entry which is preliminary data.</text>
</comment>
<keyword evidence="2" id="KW-1185">Reference proteome</keyword>
<protein>
    <recommendedName>
        <fullName evidence="3">DUF2384 domain-containing protein</fullName>
    </recommendedName>
</protein>
<dbReference type="Proteomes" id="UP001526430">
    <property type="component" value="Unassembled WGS sequence"/>
</dbReference>
<evidence type="ECO:0000313" key="1">
    <source>
        <dbReference type="EMBL" id="MCW8087598.1"/>
    </source>
</evidence>
<proteinExistence type="predicted"/>
<reference evidence="1 2" key="1">
    <citation type="submission" date="2022-10" db="EMBL/GenBank/DDBJ databases">
        <title>Roseococcus glaciei nov., sp. nov., isolated from glacier.</title>
        <authorList>
            <person name="Liu Q."/>
            <person name="Xin Y.-H."/>
        </authorList>
    </citation>
    <scope>NUCLEOTIDE SEQUENCE [LARGE SCALE GENOMIC DNA]</scope>
    <source>
        <strain evidence="1 2">MDT2-1-1</strain>
    </source>
</reference>
<organism evidence="1 2">
    <name type="scientific">Sabulicella glaciei</name>
    <dbReference type="NCBI Taxonomy" id="2984948"/>
    <lineage>
        <taxon>Bacteria</taxon>
        <taxon>Pseudomonadati</taxon>
        <taxon>Pseudomonadota</taxon>
        <taxon>Alphaproteobacteria</taxon>
        <taxon>Acetobacterales</taxon>
        <taxon>Acetobacteraceae</taxon>
        <taxon>Sabulicella</taxon>
    </lineage>
</organism>
<sequence>MDGRKEPMDLHEHATDEQIARFEAAAAELLERAGGALSLAQAAKDLKLSPEALLEQIRHGAALGIKTLQGTILVPTVQFAAEDGRITLLEGLAHAVRLFVRSKRGGWAALQWLIAENESLGTTPLQALRERRFEEVEATARHFVGDDEA</sequence>